<sequence>MFKSFYPYEHVDSVHVIDYRKLYNMGYKGIIFDIDNTLVHHGENSNPAVDQLFKDIHQIGLKTILLSNNCDERIESFLKNIDVPFISNANKPKTDNYYKAVRMLDINVTEAVMVGDQLFTDIYGANSCRMPNILVNYMRYDDEEKIGIRRHVEKSLLSLYKKNKSYQNRLGDIQLKG</sequence>
<gene>
    <name evidence="1" type="ORF">GU336_12440</name>
</gene>
<protein>
    <submittedName>
        <fullName evidence="1">YqeG family HAD IIIA-type phosphatase</fullName>
    </submittedName>
</protein>
<dbReference type="InterPro" id="IPR023214">
    <property type="entry name" value="HAD_sf"/>
</dbReference>
<dbReference type="PANTHER" id="PTHR19288">
    <property type="entry name" value="4-NITROPHENYLPHOSPHATASE-RELATED"/>
    <property type="match status" value="1"/>
</dbReference>
<dbReference type="AlphaFoldDB" id="A0A290PXX7"/>
<dbReference type="Gene3D" id="3.40.50.1000">
    <property type="entry name" value="HAD superfamily/HAD-like"/>
    <property type="match status" value="1"/>
</dbReference>
<reference evidence="1 2" key="1">
    <citation type="submission" date="2019-12" db="EMBL/GenBank/DDBJ databases">
        <title>Whole genome sequences of Lactococcus raffinolactis strains isolated from sewage.</title>
        <authorList>
            <person name="Ybazeta G."/>
            <person name="Ross M."/>
            <person name="Brabant-Kirwan D."/>
            <person name="Saleh M."/>
            <person name="Dillon J.A."/>
            <person name="Splinter K."/>
            <person name="Nokhbeh R."/>
        </authorList>
    </citation>
    <scope>NUCLEOTIDE SEQUENCE [LARGE SCALE GENOMIC DNA]</scope>
    <source>
        <strain evidence="1 2">Lr_19_5</strain>
    </source>
</reference>
<dbReference type="PANTHER" id="PTHR19288:SF25">
    <property type="entry name" value="PHOSPHATIDYLGLYCEROPHOSPHATASE GEP4, MITOCHONDRIAL"/>
    <property type="match status" value="1"/>
</dbReference>
<dbReference type="InterPro" id="IPR006549">
    <property type="entry name" value="HAD-SF_hydro_IIIA"/>
</dbReference>
<dbReference type="Pfam" id="PF00702">
    <property type="entry name" value="Hydrolase"/>
    <property type="match status" value="1"/>
</dbReference>
<name>A0A290PXX7_9LACT</name>
<evidence type="ECO:0000313" key="1">
    <source>
        <dbReference type="EMBL" id="QIW54870.1"/>
    </source>
</evidence>
<proteinExistence type="predicted"/>
<dbReference type="InterPro" id="IPR010021">
    <property type="entry name" value="PGPP1/Gep4"/>
</dbReference>
<dbReference type="KEGG" id="lrn:CMV25_04975"/>
<dbReference type="NCBIfam" id="TIGR01662">
    <property type="entry name" value="HAD-SF-IIIA"/>
    <property type="match status" value="1"/>
</dbReference>
<dbReference type="NCBIfam" id="TIGR01668">
    <property type="entry name" value="YqeG_hyp_ppase"/>
    <property type="match status" value="1"/>
</dbReference>
<dbReference type="Proteomes" id="UP000501945">
    <property type="component" value="Chromosome"/>
</dbReference>
<organism evidence="1 2">
    <name type="scientific">Pseudolactococcus raffinolactis</name>
    <dbReference type="NCBI Taxonomy" id="1366"/>
    <lineage>
        <taxon>Bacteria</taxon>
        <taxon>Bacillati</taxon>
        <taxon>Bacillota</taxon>
        <taxon>Bacilli</taxon>
        <taxon>Lactobacillales</taxon>
        <taxon>Streptococcaceae</taxon>
        <taxon>Pseudolactococcus</taxon>
    </lineage>
</organism>
<dbReference type="EMBL" id="CP047616">
    <property type="protein sequence ID" value="QIW54870.1"/>
    <property type="molecule type" value="Genomic_DNA"/>
</dbReference>
<accession>A0A290PXX7</accession>
<dbReference type="GO" id="GO:0008962">
    <property type="term" value="F:phosphatidylglycerophosphatase activity"/>
    <property type="evidence" value="ECO:0007669"/>
    <property type="project" value="InterPro"/>
</dbReference>
<dbReference type="RefSeq" id="WP_096039766.1">
    <property type="nucleotide sequence ID" value="NZ_CP023392.1"/>
</dbReference>
<dbReference type="SUPFAM" id="SSF56784">
    <property type="entry name" value="HAD-like"/>
    <property type="match status" value="1"/>
</dbReference>
<dbReference type="InterPro" id="IPR036412">
    <property type="entry name" value="HAD-like_sf"/>
</dbReference>
<evidence type="ECO:0000313" key="2">
    <source>
        <dbReference type="Proteomes" id="UP000501945"/>
    </source>
</evidence>
<dbReference type="GO" id="GO:0005737">
    <property type="term" value="C:cytoplasm"/>
    <property type="evidence" value="ECO:0007669"/>
    <property type="project" value="TreeGrafter"/>
</dbReference>